<dbReference type="Pfam" id="PF11305">
    <property type="entry name" value="DUF3107"/>
    <property type="match status" value="1"/>
</dbReference>
<dbReference type="RefSeq" id="WP_128219871.1">
    <property type="nucleotide sequence ID" value="NZ_CP034929.1"/>
</dbReference>
<proteinExistence type="predicted"/>
<dbReference type="Proteomes" id="UP001596098">
    <property type="component" value="Unassembled WGS sequence"/>
</dbReference>
<organism evidence="1 2">
    <name type="scientific">Nocardioides yefusunii</name>
    <dbReference type="NCBI Taxonomy" id="2500546"/>
    <lineage>
        <taxon>Bacteria</taxon>
        <taxon>Bacillati</taxon>
        <taxon>Actinomycetota</taxon>
        <taxon>Actinomycetes</taxon>
        <taxon>Propionibacteriales</taxon>
        <taxon>Nocardioidaceae</taxon>
        <taxon>Nocardioides</taxon>
    </lineage>
</organism>
<evidence type="ECO:0000313" key="1">
    <source>
        <dbReference type="EMBL" id="MFC6154495.1"/>
    </source>
</evidence>
<name>A0ABW1R0U7_9ACTN</name>
<keyword evidence="2" id="KW-1185">Reference proteome</keyword>
<dbReference type="InterPro" id="IPR021456">
    <property type="entry name" value="DUF3107"/>
</dbReference>
<evidence type="ECO:0000313" key="2">
    <source>
        <dbReference type="Proteomes" id="UP001596098"/>
    </source>
</evidence>
<accession>A0ABW1R0U7</accession>
<gene>
    <name evidence="1" type="ORF">ACFPWU_12570</name>
</gene>
<sequence length="71" mass="7649">MEVKIGVHNAPREIVVDVDATQEEIEALVTKAIAGGVLDLSEAKGRRVLIAGERISYVEMGRQAQGTVGFR</sequence>
<comment type="caution">
    <text evidence="1">The sequence shown here is derived from an EMBL/GenBank/DDBJ whole genome shotgun (WGS) entry which is preliminary data.</text>
</comment>
<dbReference type="EMBL" id="JBHSQI010000006">
    <property type="protein sequence ID" value="MFC6154495.1"/>
    <property type="molecule type" value="Genomic_DNA"/>
</dbReference>
<protein>
    <submittedName>
        <fullName evidence="1">DUF3107 domain-containing protein</fullName>
    </submittedName>
</protein>
<reference evidence="2" key="1">
    <citation type="journal article" date="2019" name="Int. J. Syst. Evol. Microbiol.">
        <title>The Global Catalogue of Microorganisms (GCM) 10K type strain sequencing project: providing services to taxonomists for standard genome sequencing and annotation.</title>
        <authorList>
            <consortium name="The Broad Institute Genomics Platform"/>
            <consortium name="The Broad Institute Genome Sequencing Center for Infectious Disease"/>
            <person name="Wu L."/>
            <person name="Ma J."/>
        </authorList>
    </citation>
    <scope>NUCLEOTIDE SEQUENCE [LARGE SCALE GENOMIC DNA]</scope>
    <source>
        <strain evidence="2">DFY28</strain>
    </source>
</reference>